<keyword evidence="5" id="KW-0430">Lectin</keyword>
<evidence type="ECO:0000256" key="3">
    <source>
        <dbReference type="ARBA" id="ARBA00023180"/>
    </source>
</evidence>
<dbReference type="InParanoid" id="A0A2P5AVW8"/>
<evidence type="ECO:0000313" key="6">
    <source>
        <dbReference type="Proteomes" id="UP000237000"/>
    </source>
</evidence>
<reference evidence="6" key="1">
    <citation type="submission" date="2016-06" db="EMBL/GenBank/DDBJ databases">
        <title>Parallel loss of symbiosis genes in relatives of nitrogen-fixing non-legume Parasponia.</title>
        <authorList>
            <person name="Van Velzen R."/>
            <person name="Holmer R."/>
            <person name="Bu F."/>
            <person name="Rutten L."/>
            <person name="Van Zeijl A."/>
            <person name="Liu W."/>
            <person name="Santuari L."/>
            <person name="Cao Q."/>
            <person name="Sharma T."/>
            <person name="Shen D."/>
            <person name="Roswanjaya Y."/>
            <person name="Wardhani T."/>
            <person name="Kalhor M.S."/>
            <person name="Jansen J."/>
            <person name="Van den Hoogen J."/>
            <person name="Gungor B."/>
            <person name="Hartog M."/>
            <person name="Hontelez J."/>
            <person name="Verver J."/>
            <person name="Yang W.-C."/>
            <person name="Schijlen E."/>
            <person name="Repin R."/>
            <person name="Schilthuizen M."/>
            <person name="Schranz E."/>
            <person name="Heidstra R."/>
            <person name="Miyata K."/>
            <person name="Fedorova E."/>
            <person name="Kohlen W."/>
            <person name="Bisseling T."/>
            <person name="Smit S."/>
            <person name="Geurts R."/>
        </authorList>
    </citation>
    <scope>NUCLEOTIDE SEQUENCE [LARGE SCALE GENOMIC DNA]</scope>
    <source>
        <strain evidence="6">cv. RG33-2</strain>
    </source>
</reference>
<keyword evidence="3" id="KW-0325">Glycoprotein</keyword>
<keyword evidence="1" id="KW-0732">Signal</keyword>
<sequence length="168" mass="19419">MGKELRKWPWFTKPYGLLFVFSLFIFLLCSPHLFCYATRDTIQYGTGIMDSYNTKDTPVSDGKGFELGFFTWPAGSPRGGRYDLIWYNHNLTPPTVVWLANRTSPLVSIGIFIVAKDGNLQLLDDSRKIYWSNQLKASSSYFNRIVQLMDSGNLELREENDELRVTLW</sequence>
<dbReference type="Proteomes" id="UP000237000">
    <property type="component" value="Unassembled WGS sequence"/>
</dbReference>
<dbReference type="EMBL" id="JXTC01000681">
    <property type="protein sequence ID" value="PON40689.1"/>
    <property type="molecule type" value="Genomic_DNA"/>
</dbReference>
<accession>A0A2P5AVW8</accession>
<organism evidence="5 6">
    <name type="scientific">Trema orientale</name>
    <name type="common">Charcoal tree</name>
    <name type="synonym">Celtis orientalis</name>
    <dbReference type="NCBI Taxonomy" id="63057"/>
    <lineage>
        <taxon>Eukaryota</taxon>
        <taxon>Viridiplantae</taxon>
        <taxon>Streptophyta</taxon>
        <taxon>Embryophyta</taxon>
        <taxon>Tracheophyta</taxon>
        <taxon>Spermatophyta</taxon>
        <taxon>Magnoliopsida</taxon>
        <taxon>eudicotyledons</taxon>
        <taxon>Gunneridae</taxon>
        <taxon>Pentapetalae</taxon>
        <taxon>rosids</taxon>
        <taxon>fabids</taxon>
        <taxon>Rosales</taxon>
        <taxon>Cannabaceae</taxon>
        <taxon>Trema</taxon>
    </lineage>
</organism>
<name>A0A2P5AVW8_TREOI</name>
<gene>
    <name evidence="5" type="ORF">TorRG33x02_339880</name>
</gene>
<dbReference type="Gene3D" id="2.90.10.10">
    <property type="entry name" value="Bulb-type lectin domain"/>
    <property type="match status" value="1"/>
</dbReference>
<dbReference type="PANTHER" id="PTHR32444">
    <property type="entry name" value="BULB-TYPE LECTIN DOMAIN-CONTAINING PROTEIN"/>
    <property type="match status" value="1"/>
</dbReference>
<dbReference type="CDD" id="cd00028">
    <property type="entry name" value="B_lectin"/>
    <property type="match status" value="1"/>
</dbReference>
<dbReference type="SMART" id="SM00108">
    <property type="entry name" value="B_lectin"/>
    <property type="match status" value="1"/>
</dbReference>
<dbReference type="AlphaFoldDB" id="A0A2P5AVW8"/>
<feature type="domain" description="Bulb-type lectin" evidence="4">
    <location>
        <begin position="50"/>
        <end position="168"/>
    </location>
</feature>
<dbReference type="OrthoDB" id="1166245at2759"/>
<dbReference type="PANTHER" id="PTHR32444:SF247">
    <property type="entry name" value="OS01G0958200 PROTEIN"/>
    <property type="match status" value="1"/>
</dbReference>
<protein>
    <submittedName>
        <fullName evidence="5">Bulb-type lectin domain containing protein</fullName>
    </submittedName>
</protein>
<dbReference type="STRING" id="63057.A0A2P5AVW8"/>
<keyword evidence="6" id="KW-1185">Reference proteome</keyword>
<proteinExistence type="predicted"/>
<dbReference type="GO" id="GO:0030246">
    <property type="term" value="F:carbohydrate binding"/>
    <property type="evidence" value="ECO:0007669"/>
    <property type="project" value="UniProtKB-KW"/>
</dbReference>
<dbReference type="InterPro" id="IPR036426">
    <property type="entry name" value="Bulb-type_lectin_dom_sf"/>
</dbReference>
<dbReference type="InterPro" id="IPR001480">
    <property type="entry name" value="Bulb-type_lectin_dom"/>
</dbReference>
<dbReference type="SUPFAM" id="SSF51110">
    <property type="entry name" value="alpha-D-mannose-specific plant lectins"/>
    <property type="match status" value="1"/>
</dbReference>
<evidence type="ECO:0000256" key="1">
    <source>
        <dbReference type="ARBA" id="ARBA00022729"/>
    </source>
</evidence>
<evidence type="ECO:0000313" key="5">
    <source>
        <dbReference type="EMBL" id="PON40689.1"/>
    </source>
</evidence>
<dbReference type="Pfam" id="PF01453">
    <property type="entry name" value="B_lectin"/>
    <property type="match status" value="1"/>
</dbReference>
<evidence type="ECO:0000256" key="2">
    <source>
        <dbReference type="ARBA" id="ARBA00023157"/>
    </source>
</evidence>
<evidence type="ECO:0000259" key="4">
    <source>
        <dbReference type="PROSITE" id="PS50927"/>
    </source>
</evidence>
<dbReference type="PROSITE" id="PS50927">
    <property type="entry name" value="BULB_LECTIN"/>
    <property type="match status" value="1"/>
</dbReference>
<comment type="caution">
    <text evidence="5">The sequence shown here is derived from an EMBL/GenBank/DDBJ whole genome shotgun (WGS) entry which is preliminary data.</text>
</comment>
<keyword evidence="2" id="KW-1015">Disulfide bond</keyword>